<reference evidence="2" key="1">
    <citation type="submission" date="2020-10" db="EMBL/GenBank/DDBJ databases">
        <authorList>
            <person name="Han B."/>
            <person name="Lu T."/>
            <person name="Zhao Q."/>
            <person name="Huang X."/>
            <person name="Zhao Y."/>
        </authorList>
    </citation>
    <scope>NUCLEOTIDE SEQUENCE</scope>
</reference>
<dbReference type="PANTHER" id="PTHR23024">
    <property type="entry name" value="ARYLACETAMIDE DEACETYLASE"/>
    <property type="match status" value="1"/>
</dbReference>
<evidence type="ECO:0000313" key="3">
    <source>
        <dbReference type="Proteomes" id="UP000604825"/>
    </source>
</evidence>
<organism evidence="2 3">
    <name type="scientific">Miscanthus lutarioriparius</name>
    <dbReference type="NCBI Taxonomy" id="422564"/>
    <lineage>
        <taxon>Eukaryota</taxon>
        <taxon>Viridiplantae</taxon>
        <taxon>Streptophyta</taxon>
        <taxon>Embryophyta</taxon>
        <taxon>Tracheophyta</taxon>
        <taxon>Spermatophyta</taxon>
        <taxon>Magnoliopsida</taxon>
        <taxon>Liliopsida</taxon>
        <taxon>Poales</taxon>
        <taxon>Poaceae</taxon>
        <taxon>PACMAD clade</taxon>
        <taxon>Panicoideae</taxon>
        <taxon>Andropogonodae</taxon>
        <taxon>Andropogoneae</taxon>
        <taxon>Saccharinae</taxon>
        <taxon>Miscanthus</taxon>
    </lineage>
</organism>
<dbReference type="InterPro" id="IPR050466">
    <property type="entry name" value="Carboxylest/Gibb_receptor"/>
</dbReference>
<dbReference type="InterPro" id="IPR013094">
    <property type="entry name" value="AB_hydrolase_3"/>
</dbReference>
<evidence type="ECO:0000259" key="1">
    <source>
        <dbReference type="Pfam" id="PF07859"/>
    </source>
</evidence>
<comment type="caution">
    <text evidence="2">The sequence shown here is derived from an EMBL/GenBank/DDBJ whole genome shotgun (WGS) entry which is preliminary data.</text>
</comment>
<sequence>MSGITTAPHVVEDFLGVVQLLSDGSVVRADKSVLTPPGVTFPGVPGVQWRQVVYDPARGLRVRLYTSPEAAPKGGRRLPVLVCFHGGGYCIGAYDQPGFHAFCQHVAAEVPAIVLSVQYRLAPEHRLPAAIEDAATFFSWLRAQAAPAPGAAADPWLAESADFSRTFVSGVSAGANLAHHVVVRIASGQIVPGPVRVAGYVLFSAFFGSDERVASESHPPAGVSVTVESLDIAWRMALPLGATRDHPLANPFGPDSPSLEPLPLPLPPALVVAPGRDVLYDHMLRYAARLKEMGKAVELAEFAGERHGFSVGQWSEATEELMRILKQFINHGAATAVLKRGHRLVTW</sequence>
<evidence type="ECO:0000313" key="2">
    <source>
        <dbReference type="EMBL" id="CAD6342851.1"/>
    </source>
</evidence>
<gene>
    <name evidence="2" type="ORF">NCGR_LOCUS66949</name>
</gene>
<protein>
    <recommendedName>
        <fullName evidence="1">Alpha/beta hydrolase fold-3 domain-containing protein</fullName>
    </recommendedName>
</protein>
<dbReference type="SUPFAM" id="SSF53474">
    <property type="entry name" value="alpha/beta-Hydrolases"/>
    <property type="match status" value="1"/>
</dbReference>
<dbReference type="OrthoDB" id="408631at2759"/>
<dbReference type="Gene3D" id="3.40.50.1820">
    <property type="entry name" value="alpha/beta hydrolase"/>
    <property type="match status" value="1"/>
</dbReference>
<dbReference type="PANTHER" id="PTHR23024:SF204">
    <property type="entry name" value="OS01G0153800 PROTEIN"/>
    <property type="match status" value="1"/>
</dbReference>
<accession>A0A811SJ40</accession>
<dbReference type="Pfam" id="PF07859">
    <property type="entry name" value="Abhydrolase_3"/>
    <property type="match status" value="1"/>
</dbReference>
<dbReference type="EMBL" id="CAJGYO010000616">
    <property type="protein sequence ID" value="CAD6342851.1"/>
    <property type="molecule type" value="Genomic_DNA"/>
</dbReference>
<feature type="domain" description="Alpha/beta hydrolase fold-3" evidence="1">
    <location>
        <begin position="81"/>
        <end position="309"/>
    </location>
</feature>
<dbReference type="AlphaFoldDB" id="A0A811SJ40"/>
<dbReference type="InterPro" id="IPR029058">
    <property type="entry name" value="AB_hydrolase_fold"/>
</dbReference>
<proteinExistence type="predicted"/>
<keyword evidence="3" id="KW-1185">Reference proteome</keyword>
<name>A0A811SJ40_9POAL</name>
<dbReference type="GO" id="GO:0016787">
    <property type="term" value="F:hydrolase activity"/>
    <property type="evidence" value="ECO:0007669"/>
    <property type="project" value="InterPro"/>
</dbReference>
<dbReference type="Proteomes" id="UP000604825">
    <property type="component" value="Unassembled WGS sequence"/>
</dbReference>